<dbReference type="GO" id="GO:0005730">
    <property type="term" value="C:nucleolus"/>
    <property type="evidence" value="ECO:0007669"/>
    <property type="project" value="TreeGrafter"/>
</dbReference>
<dbReference type="Proteomes" id="UP000708148">
    <property type="component" value="Unassembled WGS sequence"/>
</dbReference>
<dbReference type="PANTHER" id="PTHR13500:SF0">
    <property type="entry name" value="NUCLEOLAR PRE-RIBOSOMAL-ASSOCIATED PROTEIN 1"/>
    <property type="match status" value="1"/>
</dbReference>
<dbReference type="PANTHER" id="PTHR13500">
    <property type="entry name" value="NUCLEOLAR PRERIBOSOMAL-ASSOCIATED PROTEIN 1"/>
    <property type="match status" value="1"/>
</dbReference>
<protein>
    <submittedName>
        <fullName evidence="4">Uncharacterized protein</fullName>
    </submittedName>
</protein>
<dbReference type="GO" id="GO:0000463">
    <property type="term" value="P:maturation of LSU-rRNA from tricistronic rRNA transcript (SSU-rRNA, 5.8S rRNA, LSU-rRNA)"/>
    <property type="evidence" value="ECO:0007669"/>
    <property type="project" value="TreeGrafter"/>
</dbReference>
<evidence type="ECO:0000313" key="5">
    <source>
        <dbReference type="Proteomes" id="UP000708148"/>
    </source>
</evidence>
<feature type="compositionally biased region" description="Low complexity" evidence="1">
    <location>
        <begin position="1371"/>
        <end position="1383"/>
    </location>
</feature>
<name>A0A8S1JCP9_9CHLO</name>
<dbReference type="EMBL" id="CAJHUC010002379">
    <property type="protein sequence ID" value="CAD7703727.1"/>
    <property type="molecule type" value="Genomic_DNA"/>
</dbReference>
<dbReference type="Pfam" id="PF16201">
    <property type="entry name" value="NopRA1"/>
    <property type="match status" value="1"/>
</dbReference>
<feature type="region of interest" description="Disordered" evidence="1">
    <location>
        <begin position="1368"/>
        <end position="1401"/>
    </location>
</feature>
<keyword evidence="5" id="KW-1185">Reference proteome</keyword>
<dbReference type="OrthoDB" id="72892at2759"/>
<proteinExistence type="predicted"/>
<sequence length="2373" mass="260727">MGVEATVQALLAALRATKDTAACVEGLRQLRRFSQEARHRGVVVEYFRQSPGASELLAIYDEQAHAKNHVVVGELCLLLRRMFDMTFEGQADQWGTKGIQHLLDDLAYALMDKRMKALCTYIAGDSLARANAAWLLLGALARRGPGATAALLDTFELPSKAVGSVSKSQCEEGNAHSSVRLTKERKVDVDDLKRMPSRDCFIDFVLSVLQYCHPSFIPSILGTRSLKAGLLFNLSQDDSATAVKILQGLEQCLPRLPSTSALTCKFELFEGRVLEQLAVMSAFPLGRVEQLAGQMAHNLLSQVCTEPSYGLLPPRDCSIEEISAQRGFRRLLSFLPKLHPFRCLSDVELIVKIGKACPRLAAEYIGMMVFKPEEHKSPEWFPAMGLTVQLIPLCSACRNELVAKQARSRVECQDPDGLLDRLIAWTVPPRLDKACLAKLIQVDDPLVVYTVAGTVLQFLQALGPILDDPGVGDATKARLRPRLAALVPGTQLLLGAHGALVGKVSQAGRSLQEGSGEADGRVRALAAILALFEAYWKWLPAAMRDMEFGETSLWPGDILHAPQSIQLGILAALSAASTAAMSTSSGFRHHPTTVNLALRAFTGTSSQEISASAQGLLCRWLQGTGVAVGSQELAMWLGHLPRVATSGPEKDQHKAITHFVQVVILSVMNQPLEMQGLRAQLIQASGLKGGAENCPSLMALCALDTAIIHAEANDTHPAQKAWVTSYTAMVLKSLFHSVSHPVAYALLLREVLLQHATRSYPLLPDPLSGQEGKDRQTTLMWLLPPEGHPLKSMWKSMQDWFLSMEEANPALLQHLILDSAVPETPEDPYTRVVSPAYTDLCRRLKAKLLKDCVIWCAELPHAHVQALRMWIPHMEGGEPSSCYWRPNLPHNLMFYAPKEKCKETLWKTGPNPLLDPIVLFTVLMCMPAEDAMEFLKAIVDKYPRRRLGASFWRACVKVIRGHCFPKDDNMPALTDALRAVQSRGRAFSNVLSFSTMVQLSFQCPGLLDVKATWVDMTHLVQLIPEQWLAAAVQLLCSGLIKCGTTRAVRCMFALIGECVLPKDGFQHHAAVAVLGQPCTWGLYLLDNGAVDKVFRTKLMDLLKQITERTSEACEEGMDSDCRSTVVKYQKGAVAALQTACPDGAWTDRTMRWVQHVAQIGGYLDPALKDDVANSVLDLHECLAAAGQQPDSKNDPMPHILELLDSVAIELCARAESSKTVKRILEFSWMLGEESKAGRCLAGRLLETALHAHVPLWQASNRSSPHEMLQWCLKPPTTKCTQMIAPLLRTHPLCRTLFASNIAKYKLNKEQLALMLPAALSYLQMQASSRHAECRAGVAASSDPVVAAYLEPMMAYAARTWHMPVDDTANVSSSGTSSRAIGSSLENLPGQAPQSGKVDDATEKPLSNTALKCLHQYAIPVLMHCLAARPWLASQQKKVMKKILWPSGWPLDDSETEPFATRAEQAALAAFLLMQRSTTFGHAESGYKAFLEDLATFFCSCTATLAAMRHQKLQLLEEKAAFEQQLWAHINGFVRERIAELPDSQRVTETFNKVIHGMQSLAETLVKYELDDALIMGSLRRFFEAALPQSHRCGERQSKGSNEAIDSHPSSDDDQHMPDADVEGADGDCVAGTVQTGPKEQVEINNPFAAAVAAEVLDALWANPKLMEHMKAYAPMPLAVTASHPISSLSAVVMDASRRTEEQDWAMNTSNDIGTELGRLMANLLAVQTRFGIGLGTEEPNVATHKQRLVSLLSVYQATLSPKDVAIRQSMLILEEWITRQSPLAASESQGIGKTQQLRHEPLLHRRFLWGGMAEAVHKECNRLDEKLSHDPPMSQTANIGATAPDANSHLGISTVSTGGWRSLILNRAPVDPVRCAWTCVHYPEEADVPSDGNVSAGHDLATFACYDPAHLLPFCVHIMEDRLLAPSLFCKWGLLALCFRSLSAANGHIRELAYGSLELFFSNLQSQGRFQAKDHILALMKFFRRGIVQTNQRLPSISTMFLAEASLQLLNPDGPLTSMLVELLRRSALDTTCVPLFNRILTSGVQECGQEQQWLLQMLWAGLKENGVSDVYRRRCTIEMVMTLCHSKLAQPTTRGLALRVVHRVTAVPKLATFLAEHSGLVTWLGDVVGETACPPHGSNPNRPALVPKAKDGHQAPFPWADQPPAMASISALTQLLTDRVGLRGPRAVHILDEYIHACWRMCSWLVSRCKACWEGPAGVGQGETECRETAEGCSNRLASAEMPLSSFGRLKALFRKPKKVIEQGSPGTIPGGLGDVGSVKHGEESLDTLSDAIQLGWGEGPEEHMWMAILRFLDLLLDACHERGLMTFTHVMQYSDMWTVVRYFEHPECPLAKDSLALLLEVVLKLIPGSGA</sequence>
<feature type="region of interest" description="Disordered" evidence="1">
    <location>
        <begin position="2135"/>
        <end position="2158"/>
    </location>
</feature>
<dbReference type="InterPro" id="IPR021714">
    <property type="entry name" value="URB1_N"/>
</dbReference>
<dbReference type="GO" id="GO:0000466">
    <property type="term" value="P:maturation of 5.8S rRNA from tricistronic rRNA transcript (SSU-rRNA, 5.8S rRNA, LSU-rRNA)"/>
    <property type="evidence" value="ECO:0007669"/>
    <property type="project" value="TreeGrafter"/>
</dbReference>
<accession>A0A8S1JCP9</accession>
<evidence type="ECO:0000256" key="1">
    <source>
        <dbReference type="SAM" id="MobiDB-lite"/>
    </source>
</evidence>
<evidence type="ECO:0000259" key="2">
    <source>
        <dbReference type="Pfam" id="PF11707"/>
    </source>
</evidence>
<gene>
    <name evidence="4" type="ORF">OSTQU699_LOCUS9084</name>
</gene>
<feature type="domain" description="URB1 N-terminal" evidence="2">
    <location>
        <begin position="58"/>
        <end position="381"/>
    </location>
</feature>
<feature type="non-terminal residue" evidence="4">
    <location>
        <position position="1"/>
    </location>
</feature>
<comment type="caution">
    <text evidence="4">The sequence shown here is derived from an EMBL/GenBank/DDBJ whole genome shotgun (WGS) entry which is preliminary data.</text>
</comment>
<feature type="domain" description="URB1 C-terminal" evidence="3">
    <location>
        <begin position="1935"/>
        <end position="2124"/>
    </location>
</feature>
<dbReference type="Pfam" id="PF11707">
    <property type="entry name" value="Npa1"/>
    <property type="match status" value="1"/>
</dbReference>
<evidence type="ECO:0000259" key="3">
    <source>
        <dbReference type="Pfam" id="PF16201"/>
    </source>
</evidence>
<feature type="region of interest" description="Disordered" evidence="1">
    <location>
        <begin position="1591"/>
        <end position="1632"/>
    </location>
</feature>
<dbReference type="InterPro" id="IPR032436">
    <property type="entry name" value="URB1_C"/>
</dbReference>
<reference evidence="4" key="1">
    <citation type="submission" date="2020-12" db="EMBL/GenBank/DDBJ databases">
        <authorList>
            <person name="Iha C."/>
        </authorList>
    </citation>
    <scope>NUCLEOTIDE SEQUENCE</scope>
</reference>
<dbReference type="InterPro" id="IPR039844">
    <property type="entry name" value="URB1"/>
</dbReference>
<evidence type="ECO:0000313" key="4">
    <source>
        <dbReference type="EMBL" id="CAD7703727.1"/>
    </source>
</evidence>
<organism evidence="4 5">
    <name type="scientific">Ostreobium quekettii</name>
    <dbReference type="NCBI Taxonomy" id="121088"/>
    <lineage>
        <taxon>Eukaryota</taxon>
        <taxon>Viridiplantae</taxon>
        <taxon>Chlorophyta</taxon>
        <taxon>core chlorophytes</taxon>
        <taxon>Ulvophyceae</taxon>
        <taxon>TCBD clade</taxon>
        <taxon>Bryopsidales</taxon>
        <taxon>Ostreobineae</taxon>
        <taxon>Ostreobiaceae</taxon>
        <taxon>Ostreobium</taxon>
    </lineage>
</organism>
<feature type="compositionally biased region" description="Basic and acidic residues" evidence="1">
    <location>
        <begin position="1604"/>
        <end position="1618"/>
    </location>
</feature>